<evidence type="ECO:0000256" key="3">
    <source>
        <dbReference type="ARBA" id="ARBA00022729"/>
    </source>
</evidence>
<keyword evidence="9" id="KW-1185">Reference proteome</keyword>
<evidence type="ECO:0008006" key="10">
    <source>
        <dbReference type="Google" id="ProtNLM"/>
    </source>
</evidence>
<dbReference type="EnsemblPlants" id="KQK94957">
    <property type="protein sequence ID" value="KQK94957"/>
    <property type="gene ID" value="SETIT_027446mg"/>
</dbReference>
<keyword evidence="4" id="KW-1133">Transmembrane helix</keyword>
<dbReference type="PANTHER" id="PTHR48063:SF90">
    <property type="entry name" value="OS11G0565920 PROTEIN"/>
    <property type="match status" value="1"/>
</dbReference>
<evidence type="ECO:0000256" key="5">
    <source>
        <dbReference type="ARBA" id="ARBA00023136"/>
    </source>
</evidence>
<dbReference type="AlphaFoldDB" id="K3ZLI7"/>
<dbReference type="InterPro" id="IPR032675">
    <property type="entry name" value="LRR_dom_sf"/>
</dbReference>
<evidence type="ECO:0000256" key="1">
    <source>
        <dbReference type="ARBA" id="ARBA00004479"/>
    </source>
</evidence>
<reference evidence="8" key="3">
    <citation type="submission" date="2018-08" db="UniProtKB">
        <authorList>
            <consortium name="EnsemblPlants"/>
        </authorList>
    </citation>
    <scope>IDENTIFICATION</scope>
    <source>
        <strain evidence="8">Yugu1</strain>
    </source>
</reference>
<dbReference type="eggNOG" id="KOG0619">
    <property type="taxonomic scope" value="Eukaryota"/>
</dbReference>
<evidence type="ECO:0000256" key="2">
    <source>
        <dbReference type="ARBA" id="ARBA00022692"/>
    </source>
</evidence>
<dbReference type="Gene3D" id="3.80.10.10">
    <property type="entry name" value="Ribonuclease Inhibitor"/>
    <property type="match status" value="2"/>
</dbReference>
<sequence length="353" mass="39042">MISWIAAGECSYRIGHVVRLGLRSDLNDPIIAPMVGQISQSLLSLEHLEHLVQGGNSLQGSDGRIPKFLGSLKNLKYLDLSSIPFSGNVLSHLGNLSNLQYLDLSSTEDTHSTDVSWLRHTLDRCVMISQATILTIQLHPRGFTYERRSRLFSFWTILTNILGTIPNCMRQLTGLQFLGLSGNNISGSIPNWIGQLTSLEFLSLARNNINGVRPDLMAQLTSLNILDLAENNITGPLPSFVGNFTSFTGLKSLQWIDLSSNSLMIKIGSEWKPPFTLMEGHFGSYWFCSTFSKVTYLSIANNQIRGGLPANMENMSLIQLFLGSNQLTGQMPLMPISLTTLDLSKNYFSGLLP</sequence>
<dbReference type="OMA" id="MRADIRY"/>
<protein>
    <recommendedName>
        <fullName evidence="10">Leucine-rich repeat-containing N-terminal plant-type domain-containing protein</fullName>
    </recommendedName>
</protein>
<dbReference type="InterPro" id="IPR046956">
    <property type="entry name" value="RLP23-like"/>
</dbReference>
<dbReference type="PANTHER" id="PTHR48063">
    <property type="entry name" value="LRR RECEPTOR-LIKE KINASE"/>
    <property type="match status" value="1"/>
</dbReference>
<dbReference type="Pfam" id="PF13855">
    <property type="entry name" value="LRR_8"/>
    <property type="match status" value="1"/>
</dbReference>
<keyword evidence="6" id="KW-0325">Glycoprotein</keyword>
<dbReference type="InterPro" id="IPR001611">
    <property type="entry name" value="Leu-rich_rpt"/>
</dbReference>
<evidence type="ECO:0000313" key="9">
    <source>
        <dbReference type="Proteomes" id="UP000004995"/>
    </source>
</evidence>
<comment type="subcellular location">
    <subcellularLocation>
        <location evidence="1">Membrane</location>
        <topology evidence="1">Single-pass type I membrane protein</topology>
    </subcellularLocation>
</comment>
<evidence type="ECO:0000313" key="7">
    <source>
        <dbReference type="EMBL" id="RCV38574.1"/>
    </source>
</evidence>
<dbReference type="GO" id="GO:0016020">
    <property type="term" value="C:membrane"/>
    <property type="evidence" value="ECO:0007669"/>
    <property type="project" value="UniProtKB-SubCell"/>
</dbReference>
<accession>K3ZLI7</accession>
<evidence type="ECO:0000256" key="6">
    <source>
        <dbReference type="ARBA" id="ARBA00023180"/>
    </source>
</evidence>
<dbReference type="Proteomes" id="UP000004995">
    <property type="component" value="Unassembled WGS sequence"/>
</dbReference>
<dbReference type="EMBL" id="CM003535">
    <property type="protein sequence ID" value="RCV38574.1"/>
    <property type="molecule type" value="Genomic_DNA"/>
</dbReference>
<proteinExistence type="predicted"/>
<dbReference type="Gramene" id="KQK94957">
    <property type="protein sequence ID" value="KQK94957"/>
    <property type="gene ID" value="SETIT_027446mg"/>
</dbReference>
<reference evidence="7" key="2">
    <citation type="submission" date="2015-07" db="EMBL/GenBank/DDBJ databases">
        <authorList>
            <person name="Noorani M."/>
        </authorList>
    </citation>
    <scope>NUCLEOTIDE SEQUENCE</scope>
    <source>
        <strain evidence="7">Yugu1</strain>
    </source>
</reference>
<gene>
    <name evidence="7" type="ORF">SETIT_8G153400v2</name>
</gene>
<evidence type="ECO:0000313" key="8">
    <source>
        <dbReference type="EnsemblPlants" id="KQK94957"/>
    </source>
</evidence>
<name>K3ZLI7_SETIT</name>
<reference evidence="7 9" key="1">
    <citation type="journal article" date="2012" name="Nat. Biotechnol.">
        <title>Reference genome sequence of the model plant Setaria.</title>
        <authorList>
            <person name="Bennetzen J.L."/>
            <person name="Schmutz J."/>
            <person name="Wang H."/>
            <person name="Percifield R."/>
            <person name="Hawkins J."/>
            <person name="Pontaroli A.C."/>
            <person name="Estep M."/>
            <person name="Feng L."/>
            <person name="Vaughn J.N."/>
            <person name="Grimwood J."/>
            <person name="Jenkins J."/>
            <person name="Barry K."/>
            <person name="Lindquist E."/>
            <person name="Hellsten U."/>
            <person name="Deshpande S."/>
            <person name="Wang X."/>
            <person name="Wu X."/>
            <person name="Mitros T."/>
            <person name="Triplett J."/>
            <person name="Yang X."/>
            <person name="Ye C.Y."/>
            <person name="Mauro-Herrera M."/>
            <person name="Wang L."/>
            <person name="Li P."/>
            <person name="Sharma M."/>
            <person name="Sharma R."/>
            <person name="Ronald P.C."/>
            <person name="Panaud O."/>
            <person name="Kellogg E.A."/>
            <person name="Brutnell T.P."/>
            <person name="Doust A.N."/>
            <person name="Tuskan G.A."/>
            <person name="Rokhsar D."/>
            <person name="Devos K.M."/>
        </authorList>
    </citation>
    <scope>NUCLEOTIDE SEQUENCE [LARGE SCALE GENOMIC DNA]</scope>
    <source>
        <strain evidence="9">cv. Yugu1</strain>
        <strain evidence="7">Yugu1</strain>
    </source>
</reference>
<dbReference type="OrthoDB" id="1907415at2759"/>
<dbReference type="SUPFAM" id="SSF52058">
    <property type="entry name" value="L domain-like"/>
    <property type="match status" value="1"/>
</dbReference>
<dbReference type="Pfam" id="PF00560">
    <property type="entry name" value="LRR_1"/>
    <property type="match status" value="3"/>
</dbReference>
<keyword evidence="3" id="KW-0732">Signal</keyword>
<dbReference type="EMBL" id="AGNK02005040">
    <property type="status" value="NOT_ANNOTATED_CDS"/>
    <property type="molecule type" value="Genomic_DNA"/>
</dbReference>
<keyword evidence="5" id="KW-0472">Membrane</keyword>
<evidence type="ECO:0000256" key="4">
    <source>
        <dbReference type="ARBA" id="ARBA00022989"/>
    </source>
</evidence>
<dbReference type="HOGENOM" id="CLU_786197_0_0_1"/>
<keyword evidence="2" id="KW-0812">Transmembrane</keyword>
<dbReference type="STRING" id="4555.K3ZLI7"/>
<organism evidence="8 9">
    <name type="scientific">Setaria italica</name>
    <name type="common">Foxtail millet</name>
    <name type="synonym">Panicum italicum</name>
    <dbReference type="NCBI Taxonomy" id="4555"/>
    <lineage>
        <taxon>Eukaryota</taxon>
        <taxon>Viridiplantae</taxon>
        <taxon>Streptophyta</taxon>
        <taxon>Embryophyta</taxon>
        <taxon>Tracheophyta</taxon>
        <taxon>Spermatophyta</taxon>
        <taxon>Magnoliopsida</taxon>
        <taxon>Liliopsida</taxon>
        <taxon>Poales</taxon>
        <taxon>Poaceae</taxon>
        <taxon>PACMAD clade</taxon>
        <taxon>Panicoideae</taxon>
        <taxon>Panicodae</taxon>
        <taxon>Paniceae</taxon>
        <taxon>Cenchrinae</taxon>
        <taxon>Setaria</taxon>
    </lineage>
</organism>